<sequence length="82" mass="8952">MNIAGVLVHARPDSSAQVAVALGQMPGLEIHARTEDHRFVITIEEHEQAVISETLLALYRVEGVLSASMVYQHCEQEEGATP</sequence>
<dbReference type="InterPro" id="IPR005623">
    <property type="entry name" value="Chaperone_NapD_NO3_reduct"/>
</dbReference>
<dbReference type="RefSeq" id="WP_307632615.1">
    <property type="nucleotide sequence ID" value="NZ_JAPHEH010000001.1"/>
</dbReference>
<comment type="caution">
    <text evidence="5">The sequence shown here is derived from an EMBL/GenBank/DDBJ whole genome shotgun (WGS) entry which is preliminary data.</text>
</comment>
<accession>A0A9X4RPW6</accession>
<comment type="similarity">
    <text evidence="4">Belongs to the NapD family.</text>
</comment>
<comment type="function">
    <text evidence="4">Chaperone for NapA, the catalytic subunit of the periplasmic nitrate reductase. It binds directly and specifically to the twin-arginine signal peptide of NapA, preventing premature interaction with the Tat translocase and premature export.</text>
</comment>
<evidence type="ECO:0000256" key="1">
    <source>
        <dbReference type="ARBA" id="ARBA00004496"/>
    </source>
</evidence>
<reference evidence="5" key="2">
    <citation type="submission" date="2022-10" db="EMBL/GenBank/DDBJ databases">
        <authorList>
            <person name="Aronson H.S."/>
        </authorList>
    </citation>
    <scope>NUCLEOTIDE SEQUENCE</scope>
    <source>
        <strain evidence="5">RS19-109</strain>
    </source>
</reference>
<dbReference type="PANTHER" id="PTHR38603">
    <property type="entry name" value="CHAPERONE NAPD"/>
    <property type="match status" value="1"/>
</dbReference>
<dbReference type="GO" id="GO:0005048">
    <property type="term" value="F:signal sequence binding"/>
    <property type="evidence" value="ECO:0007669"/>
    <property type="project" value="UniProtKB-UniRule"/>
</dbReference>
<keyword evidence="3 4" id="KW-0143">Chaperone</keyword>
<comment type="subunit">
    <text evidence="4">Interacts with the cytoplasmic NapA precursor.</text>
</comment>
<dbReference type="EMBL" id="JAPHEH010000001">
    <property type="protein sequence ID" value="MDG4475642.1"/>
    <property type="molecule type" value="Genomic_DNA"/>
</dbReference>
<name>A0A9X4RPW6_9BACT</name>
<dbReference type="Gene3D" id="3.30.70.920">
    <property type="match status" value="1"/>
</dbReference>
<dbReference type="GO" id="GO:0005737">
    <property type="term" value="C:cytoplasm"/>
    <property type="evidence" value="ECO:0007669"/>
    <property type="project" value="UniProtKB-SubCell"/>
</dbReference>
<dbReference type="AlphaFoldDB" id="A0A9X4RPW6"/>
<comment type="subcellular location">
    <subcellularLocation>
        <location evidence="1 4">Cytoplasm</location>
    </subcellularLocation>
</comment>
<keyword evidence="6" id="KW-1185">Reference proteome</keyword>
<evidence type="ECO:0000313" key="6">
    <source>
        <dbReference type="Proteomes" id="UP001154240"/>
    </source>
</evidence>
<evidence type="ECO:0000256" key="3">
    <source>
        <dbReference type="ARBA" id="ARBA00023186"/>
    </source>
</evidence>
<organism evidence="5 6">
    <name type="scientific">Thiovibrio frasassiensis</name>
    <dbReference type="NCBI Taxonomy" id="2984131"/>
    <lineage>
        <taxon>Bacteria</taxon>
        <taxon>Pseudomonadati</taxon>
        <taxon>Thermodesulfobacteriota</taxon>
        <taxon>Desulfobulbia</taxon>
        <taxon>Desulfobulbales</taxon>
        <taxon>Thiovibrionaceae</taxon>
        <taxon>Thiovibrio</taxon>
    </lineage>
</organism>
<evidence type="ECO:0000313" key="5">
    <source>
        <dbReference type="EMBL" id="MDG4475642.1"/>
    </source>
</evidence>
<dbReference type="PANTHER" id="PTHR38603:SF1">
    <property type="entry name" value="CHAPERONE NAPD"/>
    <property type="match status" value="1"/>
</dbReference>
<evidence type="ECO:0000256" key="4">
    <source>
        <dbReference type="HAMAP-Rule" id="MF_02200"/>
    </source>
</evidence>
<protein>
    <recommendedName>
        <fullName evidence="4">Chaperone NapD</fullName>
    </recommendedName>
    <alternativeName>
        <fullName evidence="4">NapA signal peptide-binding chaperone NapD</fullName>
    </alternativeName>
</protein>
<dbReference type="GO" id="GO:0051224">
    <property type="term" value="P:negative regulation of protein transport"/>
    <property type="evidence" value="ECO:0007669"/>
    <property type="project" value="UniProtKB-UniRule"/>
</dbReference>
<reference evidence="5" key="1">
    <citation type="journal article" date="2022" name="bioRxiv">
        <title>Thiovibrio frasassiensisgen. nov., sp. nov., an autotrophic, elemental sulfur disproportionating bacterium isolated from sulfidic karst sediment, and proposal of Thiovibrionaceae fam. nov.</title>
        <authorList>
            <person name="Aronson H."/>
            <person name="Thomas C."/>
            <person name="Bhattacharyya M."/>
            <person name="Eckstein S."/>
            <person name="Jensen S."/>
            <person name="Barco R."/>
            <person name="Macalady J."/>
            <person name="Amend J."/>
        </authorList>
    </citation>
    <scope>NUCLEOTIDE SEQUENCE</scope>
    <source>
        <strain evidence="5">RS19-109</strain>
    </source>
</reference>
<proteinExistence type="inferred from homology"/>
<dbReference type="HAMAP" id="MF_02200">
    <property type="entry name" value="NapD"/>
    <property type="match status" value="1"/>
</dbReference>
<keyword evidence="2 4" id="KW-0963">Cytoplasm</keyword>
<evidence type="ECO:0000256" key="2">
    <source>
        <dbReference type="ARBA" id="ARBA00022490"/>
    </source>
</evidence>
<dbReference type="Proteomes" id="UP001154240">
    <property type="component" value="Unassembled WGS sequence"/>
</dbReference>
<dbReference type="Pfam" id="PF03927">
    <property type="entry name" value="NapD"/>
    <property type="match status" value="1"/>
</dbReference>
<gene>
    <name evidence="4" type="primary">napD</name>
    <name evidence="5" type="ORF">OLX77_05640</name>
</gene>